<dbReference type="GO" id="GO:0160237">
    <property type="term" value="F:D-Ala-D-Ala dipeptidase activity"/>
    <property type="evidence" value="ECO:0007669"/>
    <property type="project" value="UniProtKB-EC"/>
</dbReference>
<keyword evidence="8 10" id="KW-0961">Cell wall biogenesis/degradation</keyword>
<evidence type="ECO:0000256" key="10">
    <source>
        <dbReference type="PIRNR" id="PIRNR026671"/>
    </source>
</evidence>
<evidence type="ECO:0000256" key="5">
    <source>
        <dbReference type="ARBA" id="ARBA00022833"/>
    </source>
</evidence>
<sequence>MNNKDYLYIPEIKRIEGWKDIKIEMSGEKLVPLSQSSSFIVEPMYYINGILGAINECYVRESIAHMLEQASLKLPIGYKFIIWDTWRPVEVQQSLFNDYKKVLSSKHPNTNEEELITLTQKYVALPSTNVLQPSPHLTGGSVDLSIVDEKGKLLNMGTDFDDLSNKASTRYYEIRGNDNKINSFEKECLHNRRLLYHTLTSVGFTNYHEEWWHYDFGNQLWGKVTNNKC</sequence>
<proteinExistence type="inferred from homology"/>
<feature type="binding site" evidence="9">
    <location>
        <position position="136"/>
    </location>
    <ligand>
        <name>Zn(2+)</name>
        <dbReference type="ChEBI" id="CHEBI:29105"/>
        <note>catalytic</note>
    </ligand>
</feature>
<dbReference type="GO" id="GO:0008270">
    <property type="term" value="F:zinc ion binding"/>
    <property type="evidence" value="ECO:0007669"/>
    <property type="project" value="UniProtKB-UniRule"/>
</dbReference>
<dbReference type="SUPFAM" id="SSF55166">
    <property type="entry name" value="Hedgehog/DD-peptidase"/>
    <property type="match status" value="1"/>
</dbReference>
<evidence type="ECO:0000313" key="12">
    <source>
        <dbReference type="Proteomes" id="UP000077412"/>
    </source>
</evidence>
<evidence type="ECO:0000256" key="8">
    <source>
        <dbReference type="ARBA" id="ARBA00023316"/>
    </source>
</evidence>
<comment type="catalytic activity">
    <reaction evidence="1 9 10">
        <text>D-alanyl-D-alanine + H2O = 2 D-alanine</text>
        <dbReference type="Rhea" id="RHEA:20661"/>
        <dbReference type="ChEBI" id="CHEBI:15377"/>
        <dbReference type="ChEBI" id="CHEBI:57416"/>
        <dbReference type="ChEBI" id="CHEBI:57822"/>
        <dbReference type="EC" id="3.4.13.22"/>
    </reaction>
</comment>
<feature type="active site" description="Proton donor/acceptor" evidence="9">
    <location>
        <position position="210"/>
    </location>
</feature>
<dbReference type="CDD" id="cd14843">
    <property type="entry name" value="D-Ala-D-Ala_dipeptidase_like"/>
    <property type="match status" value="1"/>
</dbReference>
<evidence type="ECO:0000256" key="6">
    <source>
        <dbReference type="ARBA" id="ARBA00022997"/>
    </source>
</evidence>
<dbReference type="GO" id="GO:0006508">
    <property type="term" value="P:proteolysis"/>
    <property type="evidence" value="ECO:0007669"/>
    <property type="project" value="UniProtKB-KW"/>
</dbReference>
<dbReference type="GO" id="GO:0071555">
    <property type="term" value="P:cell wall organization"/>
    <property type="evidence" value="ECO:0007669"/>
    <property type="project" value="UniProtKB-KW"/>
</dbReference>
<dbReference type="AlphaFoldDB" id="A0A1B1Z269"/>
<dbReference type="Proteomes" id="UP000077412">
    <property type="component" value="Chromosome"/>
</dbReference>
<evidence type="ECO:0000256" key="9">
    <source>
        <dbReference type="HAMAP-Rule" id="MF_01924"/>
    </source>
</evidence>
<dbReference type="GO" id="GO:0008237">
    <property type="term" value="F:metallopeptidase activity"/>
    <property type="evidence" value="ECO:0007669"/>
    <property type="project" value="UniProtKB-KW"/>
</dbReference>
<keyword evidence="12" id="KW-1185">Reference proteome</keyword>
<protein>
    <recommendedName>
        <fullName evidence="9 10">D-alanyl-D-alanine dipeptidase</fullName>
        <shortName evidence="9 10">D-Ala-D-Ala dipeptidase</shortName>
        <ecNumber evidence="9 10">3.4.13.22</ecNumber>
    </recommendedName>
</protein>
<reference evidence="11 12" key="1">
    <citation type="submission" date="2016-08" db="EMBL/GenBank/DDBJ databases">
        <title>Complete genome sequence of Fictibacillus arsenicus G25-54, a strain with toxicity to nematodes and a potential arsenic-resistance activity.</title>
        <authorList>
            <person name="Zheng Z."/>
        </authorList>
    </citation>
    <scope>NUCLEOTIDE SEQUENCE [LARGE SCALE GENOMIC DNA]</scope>
    <source>
        <strain evidence="11 12">G25-54</strain>
    </source>
</reference>
<feature type="binding site" evidence="9">
    <location>
        <position position="143"/>
    </location>
    <ligand>
        <name>Zn(2+)</name>
        <dbReference type="ChEBI" id="CHEBI:29105"/>
        <note>catalytic</note>
    </ligand>
</feature>
<feature type="binding site" evidence="9">
    <location>
        <position position="213"/>
    </location>
    <ligand>
        <name>Zn(2+)</name>
        <dbReference type="ChEBI" id="CHEBI:29105"/>
        <note>catalytic</note>
    </ligand>
</feature>
<dbReference type="STRING" id="255247.ABE41_005880"/>
<dbReference type="RefSeq" id="WP_066287446.1">
    <property type="nucleotide sequence ID" value="NZ_CP016761.1"/>
</dbReference>
<evidence type="ECO:0000256" key="3">
    <source>
        <dbReference type="ARBA" id="ARBA00022723"/>
    </source>
</evidence>
<dbReference type="Gene3D" id="3.30.1380.10">
    <property type="match status" value="1"/>
</dbReference>
<keyword evidence="4 9" id="KW-0378">Hydrolase</keyword>
<name>A0A1B1Z269_9BACL</name>
<dbReference type="PANTHER" id="PTHR43126:SF2">
    <property type="entry name" value="D-ALANYL-D-ALANINE DIPEPTIDASE"/>
    <property type="match status" value="1"/>
</dbReference>
<evidence type="ECO:0000256" key="2">
    <source>
        <dbReference type="ARBA" id="ARBA00022670"/>
    </source>
</evidence>
<accession>A0A1B1Z269</accession>
<dbReference type="PANTHER" id="PTHR43126">
    <property type="entry name" value="D-ALANYL-D-ALANINE DIPEPTIDASE"/>
    <property type="match status" value="1"/>
</dbReference>
<feature type="site" description="Transition state stabilizer" evidence="9">
    <location>
        <position position="87"/>
    </location>
</feature>
<keyword evidence="7 9" id="KW-0482">Metalloprotease</keyword>
<keyword evidence="5 9" id="KW-0862">Zinc</keyword>
<comment type="cofactor">
    <cofactor evidence="9">
        <name>Zn(2+)</name>
        <dbReference type="ChEBI" id="CHEBI:29105"/>
    </cofactor>
    <text evidence="9">Binds 1 zinc ion per subunit.</text>
</comment>
<comment type="function">
    <text evidence="9 10">Catalyzes hydrolysis of the D-alanyl-D-alanine dipeptide.</text>
</comment>
<keyword evidence="2 9" id="KW-0645">Protease</keyword>
<dbReference type="Pfam" id="PF01427">
    <property type="entry name" value="Peptidase_M15"/>
    <property type="match status" value="1"/>
</dbReference>
<dbReference type="InterPro" id="IPR009045">
    <property type="entry name" value="Zn_M74/Hedgehog-like"/>
</dbReference>
<evidence type="ECO:0000256" key="1">
    <source>
        <dbReference type="ARBA" id="ARBA00001362"/>
    </source>
</evidence>
<dbReference type="EC" id="3.4.13.22" evidence="9 10"/>
<dbReference type="EMBL" id="CP016761">
    <property type="protein sequence ID" value="ANX11530.1"/>
    <property type="molecule type" value="Genomic_DNA"/>
</dbReference>
<keyword evidence="3 9" id="KW-0479">Metal-binding</keyword>
<gene>
    <name evidence="11" type="ORF">ABE41_005880</name>
</gene>
<organism evidence="11 12">
    <name type="scientific">Fictibacillus arsenicus</name>
    <dbReference type="NCBI Taxonomy" id="255247"/>
    <lineage>
        <taxon>Bacteria</taxon>
        <taxon>Bacillati</taxon>
        <taxon>Bacillota</taxon>
        <taxon>Bacilli</taxon>
        <taxon>Bacillales</taxon>
        <taxon>Fictibacillaceae</taxon>
        <taxon>Fictibacillus</taxon>
    </lineage>
</organism>
<evidence type="ECO:0000313" key="11">
    <source>
        <dbReference type="EMBL" id="ANX11530.1"/>
    </source>
</evidence>
<keyword evidence="6 9" id="KW-0224">Dipeptidase</keyword>
<dbReference type="HAMAP" id="MF_01924">
    <property type="entry name" value="A_A_dipeptidase"/>
    <property type="match status" value="1"/>
</dbReference>
<dbReference type="InterPro" id="IPR000755">
    <property type="entry name" value="A_A_dipeptidase"/>
</dbReference>
<dbReference type="PIRSF" id="PIRSF026671">
    <property type="entry name" value="AA_dipeptidase"/>
    <property type="match status" value="1"/>
</dbReference>
<evidence type="ECO:0000256" key="7">
    <source>
        <dbReference type="ARBA" id="ARBA00023049"/>
    </source>
</evidence>
<evidence type="ECO:0000256" key="4">
    <source>
        <dbReference type="ARBA" id="ARBA00022801"/>
    </source>
</evidence>
<dbReference type="KEGG" id="far:ABE41_005880"/>
<comment type="similarity">
    <text evidence="9 10">Belongs to the peptidase M15D family.</text>
</comment>